<protein>
    <submittedName>
        <fullName evidence="3">XRE family transcriptional regulator</fullName>
    </submittedName>
</protein>
<organism evidence="3 4">
    <name type="scientific">Streptomyces tsukubensis (strain DSM 42081 / NBRC 108919 / NRRL 18488 / 9993)</name>
    <dbReference type="NCBI Taxonomy" id="1114943"/>
    <lineage>
        <taxon>Bacteria</taxon>
        <taxon>Bacillati</taxon>
        <taxon>Actinomycetota</taxon>
        <taxon>Actinomycetes</taxon>
        <taxon>Kitasatosporales</taxon>
        <taxon>Streptomycetaceae</taxon>
        <taxon>Streptomyces</taxon>
    </lineage>
</organism>
<keyword evidence="4" id="KW-1185">Reference proteome</keyword>
<reference evidence="3 4" key="1">
    <citation type="journal article" date="2012" name="J. Bacteriol.">
        <title>Draft genome of Streptomyces tsukubaensis NRRL 18488, the producer of the clinically important immunosuppressant tacrolimus (FK506).</title>
        <authorList>
            <person name="Barreiro C."/>
            <person name="Prieto C."/>
            <person name="Sola-Landa A."/>
            <person name="Solera E."/>
            <person name="Martinez-Castro M."/>
            <person name="Perez-Redondo R."/>
            <person name="Garcia-Estrada C."/>
            <person name="Aparicio J.F."/>
            <person name="Fernandez-Martinez L.T."/>
            <person name="Santos-Aberturas J."/>
            <person name="Salehi-Najafabadi Z."/>
            <person name="Rodriguez-Garcia A."/>
            <person name="Tauch A."/>
            <person name="Martin J.F."/>
        </authorList>
    </citation>
    <scope>NUCLEOTIDE SEQUENCE [LARGE SCALE GENOMIC DNA]</scope>
    <source>
        <strain evidence="4">DSM 42081 / NBRC 108919 / NRRL 18488 / 9993</strain>
    </source>
</reference>
<dbReference type="Pfam" id="PF19054">
    <property type="entry name" value="DUF5753"/>
    <property type="match status" value="1"/>
</dbReference>
<evidence type="ECO:0000256" key="1">
    <source>
        <dbReference type="SAM" id="MobiDB-lite"/>
    </source>
</evidence>
<dbReference type="SUPFAM" id="SSF47413">
    <property type="entry name" value="lambda repressor-like DNA-binding domains"/>
    <property type="match status" value="1"/>
</dbReference>
<dbReference type="CDD" id="cd00093">
    <property type="entry name" value="HTH_XRE"/>
    <property type="match status" value="1"/>
</dbReference>
<dbReference type="AlphaFoldDB" id="A0A7G3UFG5"/>
<dbReference type="EMBL" id="CP029159">
    <property type="protein sequence ID" value="QKM68291.1"/>
    <property type="molecule type" value="Genomic_DNA"/>
</dbReference>
<dbReference type="InterPro" id="IPR001387">
    <property type="entry name" value="Cro/C1-type_HTH"/>
</dbReference>
<evidence type="ECO:0000313" key="3">
    <source>
        <dbReference type="EMBL" id="QKM68291.1"/>
    </source>
</evidence>
<dbReference type="SMART" id="SM00530">
    <property type="entry name" value="HTH_XRE"/>
    <property type="match status" value="1"/>
</dbReference>
<dbReference type="GO" id="GO:0003677">
    <property type="term" value="F:DNA binding"/>
    <property type="evidence" value="ECO:0007669"/>
    <property type="project" value="InterPro"/>
</dbReference>
<accession>A0A7G3UFG5</accession>
<feature type="domain" description="HTH cro/C1-type" evidence="2">
    <location>
        <begin position="68"/>
        <end position="121"/>
    </location>
</feature>
<name>A0A7G3UFG5_STRT9</name>
<gene>
    <name evidence="3" type="ORF">STSU_015005</name>
</gene>
<dbReference type="Proteomes" id="UP000005940">
    <property type="component" value="Chromosome"/>
</dbReference>
<dbReference type="InterPro" id="IPR010982">
    <property type="entry name" value="Lambda_DNA-bd_dom_sf"/>
</dbReference>
<feature type="compositionally biased region" description="Basic residues" evidence="1">
    <location>
        <begin position="19"/>
        <end position="30"/>
    </location>
</feature>
<evidence type="ECO:0000313" key="4">
    <source>
        <dbReference type="Proteomes" id="UP000005940"/>
    </source>
</evidence>
<feature type="compositionally biased region" description="Low complexity" evidence="1">
    <location>
        <begin position="1"/>
        <end position="18"/>
    </location>
</feature>
<dbReference type="PROSITE" id="PS50943">
    <property type="entry name" value="HTH_CROC1"/>
    <property type="match status" value="1"/>
</dbReference>
<dbReference type="Pfam" id="PF13560">
    <property type="entry name" value="HTH_31"/>
    <property type="match status" value="1"/>
</dbReference>
<sequence length="335" mass="37061">MKQRGTAAAPSAVSPAGRRAARGAPKRRTTGRTGQKDGEGRVVTAGESWAQGPGGGSVVRRILLGSQLRRLRESRGVTREAAGYSIRASESKISRMELGRVSFKARDVEDLLTLYGVADETEREALLGLVKEANIAGWWQRYGDVLPGWFQTYVGLEAAASLIRIYEVQFVHGLLQTESYAHAVVMRGTPDATRADADRRVALRLERQKVLVSERAPHLHAVLDEAALRRPYGDRAVMQGQLRHLIDISEMPNVTLQVMPFSFGGHSGESGAFTMLRFPESDLSDIVYLEQMTSALYIDKAEEVQQYEKAMKRLQEDSPDPAESRDILRGLLQLT</sequence>
<proteinExistence type="predicted"/>
<dbReference type="Gene3D" id="1.10.260.40">
    <property type="entry name" value="lambda repressor-like DNA-binding domains"/>
    <property type="match status" value="1"/>
</dbReference>
<feature type="region of interest" description="Disordered" evidence="1">
    <location>
        <begin position="1"/>
        <end position="53"/>
    </location>
</feature>
<dbReference type="InterPro" id="IPR043917">
    <property type="entry name" value="DUF5753"/>
</dbReference>
<evidence type="ECO:0000259" key="2">
    <source>
        <dbReference type="PROSITE" id="PS50943"/>
    </source>
</evidence>